<evidence type="ECO:0008006" key="4">
    <source>
        <dbReference type="Google" id="ProtNLM"/>
    </source>
</evidence>
<reference evidence="2 3" key="1">
    <citation type="journal article" date="2008" name="Nature">
        <title>Genome analysis of the platypus reveals unique signatures of evolution.</title>
        <authorList>
            <person name="Warren W.C."/>
            <person name="Hillier L.W."/>
            <person name="Marshall Graves J.A."/>
            <person name="Birney E."/>
            <person name="Ponting C.P."/>
            <person name="Grutzner F."/>
            <person name="Belov K."/>
            <person name="Miller W."/>
            <person name="Clarke L."/>
            <person name="Chinwalla A.T."/>
            <person name="Yang S.P."/>
            <person name="Heger A."/>
            <person name="Locke D.P."/>
            <person name="Miethke P."/>
            <person name="Waters P.D."/>
            <person name="Veyrunes F."/>
            <person name="Fulton L."/>
            <person name="Fulton B."/>
            <person name="Graves T."/>
            <person name="Wallis J."/>
            <person name="Puente X.S."/>
            <person name="Lopez-Otin C."/>
            <person name="Ordonez G.R."/>
            <person name="Eichler E.E."/>
            <person name="Chen L."/>
            <person name="Cheng Z."/>
            <person name="Deakin J.E."/>
            <person name="Alsop A."/>
            <person name="Thompson K."/>
            <person name="Kirby P."/>
            <person name="Papenfuss A.T."/>
            <person name="Wakefield M.J."/>
            <person name="Olender T."/>
            <person name="Lancet D."/>
            <person name="Huttley G.A."/>
            <person name="Smit A.F."/>
            <person name="Pask A."/>
            <person name="Temple-Smith P."/>
            <person name="Batzer M.A."/>
            <person name="Walker J.A."/>
            <person name="Konkel M.K."/>
            <person name="Harris R.S."/>
            <person name="Whittington C.M."/>
            <person name="Wong E.S."/>
            <person name="Gemmell N.J."/>
            <person name="Buschiazzo E."/>
            <person name="Vargas Jentzsch I.M."/>
            <person name="Merkel A."/>
            <person name="Schmitz J."/>
            <person name="Zemann A."/>
            <person name="Churakov G."/>
            <person name="Kriegs J.O."/>
            <person name="Brosius J."/>
            <person name="Murchison E.P."/>
            <person name="Sachidanandam R."/>
            <person name="Smith C."/>
            <person name="Hannon G.J."/>
            <person name="Tsend-Ayush E."/>
            <person name="McMillan D."/>
            <person name="Attenborough R."/>
            <person name="Rens W."/>
            <person name="Ferguson-Smith M."/>
            <person name="Lefevre C.M."/>
            <person name="Sharp J.A."/>
            <person name="Nicholas K.R."/>
            <person name="Ray D.A."/>
            <person name="Kube M."/>
            <person name="Reinhardt R."/>
            <person name="Pringle T.H."/>
            <person name="Taylor J."/>
            <person name="Jones R.C."/>
            <person name="Nixon B."/>
            <person name="Dacheux J.L."/>
            <person name="Niwa H."/>
            <person name="Sekita Y."/>
            <person name="Huang X."/>
            <person name="Stark A."/>
            <person name="Kheradpour P."/>
            <person name="Kellis M."/>
            <person name="Flicek P."/>
            <person name="Chen Y."/>
            <person name="Webber C."/>
            <person name="Hardison R."/>
            <person name="Nelson J."/>
            <person name="Hallsworth-Pepin K."/>
            <person name="Delehaunty K."/>
            <person name="Markovic C."/>
            <person name="Minx P."/>
            <person name="Feng Y."/>
            <person name="Kremitzki C."/>
            <person name="Mitreva M."/>
            <person name="Glasscock J."/>
            <person name="Wylie T."/>
            <person name="Wohldmann P."/>
            <person name="Thiru P."/>
            <person name="Nhan M.N."/>
            <person name="Pohl C.S."/>
            <person name="Smith S.M."/>
            <person name="Hou S."/>
            <person name="Nefedov M."/>
            <person name="de Jong P.J."/>
            <person name="Renfree M.B."/>
            <person name="Mardis E.R."/>
            <person name="Wilson R.K."/>
        </authorList>
    </citation>
    <scope>NUCLEOTIDE SEQUENCE [LARGE SCALE GENOMIC DNA]</scope>
    <source>
        <strain evidence="2 3">Glennie</strain>
    </source>
</reference>
<evidence type="ECO:0000313" key="3">
    <source>
        <dbReference type="Proteomes" id="UP000002279"/>
    </source>
</evidence>
<dbReference type="InterPro" id="IPR009079">
    <property type="entry name" value="4_helix_cytokine-like_core"/>
</dbReference>
<dbReference type="Ensembl" id="ENSOANT00000057307.1">
    <property type="protein sequence ID" value="ENSOANP00000049173.1"/>
    <property type="gene ID" value="ENSOANG00000049879.1"/>
</dbReference>
<dbReference type="Bgee" id="ENSOANG00000049879">
    <property type="expression patterns" value="Expressed in cerebellum and 1 other cell type or tissue"/>
</dbReference>
<dbReference type="SUPFAM" id="SSF47266">
    <property type="entry name" value="4-helical cytokines"/>
    <property type="match status" value="1"/>
</dbReference>
<dbReference type="Proteomes" id="UP000002279">
    <property type="component" value="Chromosome 5"/>
</dbReference>
<sequence length="142" mass="15171">PPPLGGSMWSFRVLLLLAQLLVCLCPPCPREPFDGLVTITEALGGGISGGSLPPLPLPQVCPAETLGCFGAELGVIGLEHREQAVELARLQRHLEILGFLLPPRPQEGCPPCEGHPEQPTPRFLAKLLELLQVLCAPAHWGP</sequence>
<dbReference type="Gene3D" id="1.20.1250.70">
    <property type="entry name" value="Interleukin-15/Interleukin-21"/>
    <property type="match status" value="1"/>
</dbReference>
<proteinExistence type="predicted"/>
<dbReference type="InParanoid" id="A0A6I8P8J9"/>
<reference evidence="2" key="2">
    <citation type="submission" date="2025-08" db="UniProtKB">
        <authorList>
            <consortium name="Ensembl"/>
        </authorList>
    </citation>
    <scope>IDENTIFICATION</scope>
    <source>
        <strain evidence="2">Glennie</strain>
    </source>
</reference>
<evidence type="ECO:0000256" key="1">
    <source>
        <dbReference type="SAM" id="SignalP"/>
    </source>
</evidence>
<name>A0A6I8P8J9_ORNAN</name>
<organism evidence="2 3">
    <name type="scientific">Ornithorhynchus anatinus</name>
    <name type="common">Duckbill platypus</name>
    <dbReference type="NCBI Taxonomy" id="9258"/>
    <lineage>
        <taxon>Eukaryota</taxon>
        <taxon>Metazoa</taxon>
        <taxon>Chordata</taxon>
        <taxon>Craniata</taxon>
        <taxon>Vertebrata</taxon>
        <taxon>Euteleostomi</taxon>
        <taxon>Mammalia</taxon>
        <taxon>Monotremata</taxon>
        <taxon>Ornithorhynchidae</taxon>
        <taxon>Ornithorhynchus</taxon>
    </lineage>
</organism>
<keyword evidence="1" id="KW-0732">Signal</keyword>
<feature type="signal peptide" evidence="1">
    <location>
        <begin position="1"/>
        <end position="30"/>
    </location>
</feature>
<dbReference type="OMA" id="IMKMLGN"/>
<dbReference type="GeneTree" id="ENSGT00940000166768"/>
<protein>
    <recommendedName>
        <fullName evidence="4">Interleukin</fullName>
    </recommendedName>
</protein>
<dbReference type="AlphaFoldDB" id="A0A6I8P8J9"/>
<keyword evidence="3" id="KW-1185">Reference proteome</keyword>
<evidence type="ECO:0000313" key="2">
    <source>
        <dbReference type="Ensembl" id="ENSOANP00000049173.1"/>
    </source>
</evidence>
<accession>A0A6I8P8J9</accession>
<feature type="chain" id="PRO_5026176303" description="Interleukin" evidence="1">
    <location>
        <begin position="31"/>
        <end position="142"/>
    </location>
</feature>
<reference evidence="2" key="3">
    <citation type="submission" date="2025-09" db="UniProtKB">
        <authorList>
            <consortium name="Ensembl"/>
        </authorList>
    </citation>
    <scope>IDENTIFICATION</scope>
    <source>
        <strain evidence="2">Glennie</strain>
    </source>
</reference>